<evidence type="ECO:0000256" key="1">
    <source>
        <dbReference type="ARBA" id="ARBA00022475"/>
    </source>
</evidence>
<evidence type="ECO:0000256" key="6">
    <source>
        <dbReference type="SAM" id="Phobius"/>
    </source>
</evidence>
<dbReference type="EMBL" id="CAFAAL010000167">
    <property type="protein sequence ID" value="CAB4815145.1"/>
    <property type="molecule type" value="Genomic_DNA"/>
</dbReference>
<dbReference type="GO" id="GO:0016020">
    <property type="term" value="C:membrane"/>
    <property type="evidence" value="ECO:0007669"/>
    <property type="project" value="InterPro"/>
</dbReference>
<evidence type="ECO:0000256" key="4">
    <source>
        <dbReference type="ARBA" id="ARBA00023136"/>
    </source>
</evidence>
<dbReference type="PANTHER" id="PTHR39344:SF1">
    <property type="entry name" value="UPF0182 PROTEIN SLL1060"/>
    <property type="match status" value="1"/>
</dbReference>
<reference evidence="7" key="1">
    <citation type="submission" date="2020-05" db="EMBL/GenBank/DDBJ databases">
        <authorList>
            <person name="Chiriac C."/>
            <person name="Salcher M."/>
            <person name="Ghai R."/>
            <person name="Kavagutti S V."/>
        </authorList>
    </citation>
    <scope>NUCLEOTIDE SEQUENCE</scope>
</reference>
<keyword evidence="1" id="KW-1003">Cell membrane</keyword>
<organism evidence="7">
    <name type="scientific">freshwater metagenome</name>
    <dbReference type="NCBI Taxonomy" id="449393"/>
    <lineage>
        <taxon>unclassified sequences</taxon>
        <taxon>metagenomes</taxon>
        <taxon>ecological metagenomes</taxon>
    </lineage>
</organism>
<dbReference type="Pfam" id="PF03699">
    <property type="entry name" value="UPF0182"/>
    <property type="match status" value="1"/>
</dbReference>
<protein>
    <submittedName>
        <fullName evidence="7">Unannotated protein</fullName>
    </submittedName>
</protein>
<keyword evidence="4 6" id="KW-0472">Membrane</keyword>
<evidence type="ECO:0000313" key="8">
    <source>
        <dbReference type="EMBL" id="CAB4912654.1"/>
    </source>
</evidence>
<keyword evidence="3 6" id="KW-1133">Transmembrane helix</keyword>
<name>A0A6J6Z328_9ZZZZ</name>
<sequence length="723" mass="77909">MNAQLPAINLLILVSLLVAVLFLAGIRFGGWRLPLLSMALWAVVAIVAGTIYPAVIQRFVVQPNVTTREYAYIGRNVSATRAAMGIDKVETISLTSGTVTDAEVAKDSAPLADSRLLDVTEMKDRYSLDQGLFAFYSINDLDVDRYDVAGRSQQTMVAARELNPDGIPNKTWVSKHLIYTHGCGVVAASASQITSDGRPIYQEIAAEKPQLYVGTQQPGYAIVNTKQVEQACPNTTATPYEGTGGIVLDSATKKLAYAIHFGEFNLFGSSLITKESRLIDVRDVSDRVSKVAPFLHLDADPYPVVDGGKVLWVIDAFTTTSRYPYAQEANTDNLTAGSGLKHNFNYVRNSVKAVVDAYDGSVVLYVVDPTDPIVRAWSKAFPGLFTSADQVPATLRAHFRYPEDLFRVQTNLYGRYQFTDTDAFFNRDSAWSVAQAAQRQPEVAVTAAGDVTAATGATSQADTGNVADANVARFEPYYTLFHSPDTVGLTVAPTFSLIRPFVPFSSDDTRKELRAFMVVSSDPATYGQLKVYKYDGTLPAGPATVSAELSSNPSISPVITLLNQQGSRVILGQLQIVPVGKGLIWVQPLYVRPDESGSKQVFVRRVLAWYDGEAVIGDTLTEAINRLFPKAKVNLGEVVGDSGSNTGTDAGTGTDPGTDTSTDPGTTPGTDTSTTDPVVLLEDAQKLFDEADVALRDGDLGTYQSKVDEAQALIAKALAQLNA</sequence>
<keyword evidence="2 6" id="KW-0812">Transmembrane</keyword>
<feature type="region of interest" description="Disordered" evidence="5">
    <location>
        <begin position="638"/>
        <end position="676"/>
    </location>
</feature>
<proteinExistence type="predicted"/>
<feature type="compositionally biased region" description="Low complexity" evidence="5">
    <location>
        <begin position="640"/>
        <end position="676"/>
    </location>
</feature>
<dbReference type="InterPro" id="IPR005372">
    <property type="entry name" value="UPF0182"/>
</dbReference>
<dbReference type="EMBL" id="CAFBMF010000151">
    <property type="protein sequence ID" value="CAB4912654.1"/>
    <property type="molecule type" value="Genomic_DNA"/>
</dbReference>
<evidence type="ECO:0000256" key="2">
    <source>
        <dbReference type="ARBA" id="ARBA00022692"/>
    </source>
</evidence>
<dbReference type="AlphaFoldDB" id="A0A6J6Z328"/>
<evidence type="ECO:0000256" key="3">
    <source>
        <dbReference type="ARBA" id="ARBA00022989"/>
    </source>
</evidence>
<gene>
    <name evidence="7" type="ORF">UFOPK3004_01496</name>
    <name evidence="8" type="ORF">UFOPK3494_01628</name>
</gene>
<accession>A0A6J6Z328</accession>
<evidence type="ECO:0000256" key="5">
    <source>
        <dbReference type="SAM" id="MobiDB-lite"/>
    </source>
</evidence>
<dbReference type="PANTHER" id="PTHR39344">
    <property type="entry name" value="UPF0182 PROTEIN SLL1060"/>
    <property type="match status" value="1"/>
</dbReference>
<feature type="transmembrane region" description="Helical" evidence="6">
    <location>
        <begin position="6"/>
        <end position="26"/>
    </location>
</feature>
<evidence type="ECO:0000313" key="7">
    <source>
        <dbReference type="EMBL" id="CAB4815145.1"/>
    </source>
</evidence>
<feature type="transmembrane region" description="Helical" evidence="6">
    <location>
        <begin position="33"/>
        <end position="55"/>
    </location>
</feature>
<dbReference type="GO" id="GO:0005576">
    <property type="term" value="C:extracellular region"/>
    <property type="evidence" value="ECO:0007669"/>
    <property type="project" value="TreeGrafter"/>
</dbReference>